<keyword evidence="2" id="KW-1185">Reference proteome</keyword>
<dbReference type="EMBL" id="CAXHTA020000004">
    <property type="protein sequence ID" value="CAL5221056.1"/>
    <property type="molecule type" value="Genomic_DNA"/>
</dbReference>
<dbReference type="Proteomes" id="UP001497392">
    <property type="component" value="Unassembled WGS sequence"/>
</dbReference>
<evidence type="ECO:0000313" key="2">
    <source>
        <dbReference type="Proteomes" id="UP001497392"/>
    </source>
</evidence>
<sequence>MAAFQGKLEAEEPRIQTLQDTLWRRIQQRLDQLELNCSANIGEAVAAGMEEIREAELAAGAEMKEIVKAAVKRCDVDMRALQGEHAKSDRALKLQLHAVLEQARDMRAALTAVEKRSKSALARTERLCEASVDSVRRGAAASLATEARRLEGLLSGPATRFAEEAALPSLGTGQCMASTLDEVRWKA</sequence>
<accession>A0ABP1FM71</accession>
<name>A0ABP1FM71_9CHLO</name>
<gene>
    <name evidence="1" type="primary">g3179</name>
    <name evidence="1" type="ORF">VP750_LOCUS2715</name>
</gene>
<evidence type="ECO:0000313" key="1">
    <source>
        <dbReference type="EMBL" id="CAL5221056.1"/>
    </source>
</evidence>
<proteinExistence type="predicted"/>
<reference evidence="1 2" key="1">
    <citation type="submission" date="2024-06" db="EMBL/GenBank/DDBJ databases">
        <authorList>
            <person name="Kraege A."/>
            <person name="Thomma B."/>
        </authorList>
    </citation>
    <scope>NUCLEOTIDE SEQUENCE [LARGE SCALE GENOMIC DNA]</scope>
</reference>
<comment type="caution">
    <text evidence="1">The sequence shown here is derived from an EMBL/GenBank/DDBJ whole genome shotgun (WGS) entry which is preliminary data.</text>
</comment>
<protein>
    <submittedName>
        <fullName evidence="1">G3179 protein</fullName>
    </submittedName>
</protein>
<organism evidence="1 2">
    <name type="scientific">Coccomyxa viridis</name>
    <dbReference type="NCBI Taxonomy" id="1274662"/>
    <lineage>
        <taxon>Eukaryota</taxon>
        <taxon>Viridiplantae</taxon>
        <taxon>Chlorophyta</taxon>
        <taxon>core chlorophytes</taxon>
        <taxon>Trebouxiophyceae</taxon>
        <taxon>Trebouxiophyceae incertae sedis</taxon>
        <taxon>Coccomyxaceae</taxon>
        <taxon>Coccomyxa</taxon>
    </lineage>
</organism>